<keyword evidence="5" id="KW-1185">Reference proteome</keyword>
<feature type="signal peptide" evidence="3">
    <location>
        <begin position="1"/>
        <end position="21"/>
    </location>
</feature>
<dbReference type="VEuPathDB" id="ToxoDB:EMH_0019700"/>
<dbReference type="EMBL" id="HG686387">
    <property type="protein sequence ID" value="CDJ34305.1"/>
    <property type="molecule type" value="Genomic_DNA"/>
</dbReference>
<organism evidence="4 5">
    <name type="scientific">Eimeria mitis</name>
    <dbReference type="NCBI Taxonomy" id="44415"/>
    <lineage>
        <taxon>Eukaryota</taxon>
        <taxon>Sar</taxon>
        <taxon>Alveolata</taxon>
        <taxon>Apicomplexa</taxon>
        <taxon>Conoidasida</taxon>
        <taxon>Coccidia</taxon>
        <taxon>Eucoccidiorida</taxon>
        <taxon>Eimeriorina</taxon>
        <taxon>Eimeriidae</taxon>
        <taxon>Eimeria</taxon>
    </lineage>
</organism>
<feature type="transmembrane region" description="Helical" evidence="2">
    <location>
        <begin position="213"/>
        <end position="231"/>
    </location>
</feature>
<feature type="chain" id="PRO_5004672658" evidence="3">
    <location>
        <begin position="22"/>
        <end position="562"/>
    </location>
</feature>
<dbReference type="GeneID" id="25376878"/>
<feature type="compositionally biased region" description="Acidic residues" evidence="1">
    <location>
        <begin position="436"/>
        <end position="463"/>
    </location>
</feature>
<reference evidence="4" key="2">
    <citation type="submission" date="2013-10" db="EMBL/GenBank/DDBJ databases">
        <authorList>
            <person name="Aslett M."/>
        </authorList>
    </citation>
    <scope>NUCLEOTIDE SEQUENCE [LARGE SCALE GENOMIC DNA]</scope>
    <source>
        <strain evidence="4">Houghton</strain>
    </source>
</reference>
<dbReference type="OrthoDB" id="348709at2759"/>
<evidence type="ECO:0000313" key="5">
    <source>
        <dbReference type="Proteomes" id="UP000030744"/>
    </source>
</evidence>
<protein>
    <submittedName>
        <fullName evidence="4">GL25064, related</fullName>
    </submittedName>
</protein>
<feature type="transmembrane region" description="Helical" evidence="2">
    <location>
        <begin position="121"/>
        <end position="139"/>
    </location>
</feature>
<feature type="region of interest" description="Disordered" evidence="1">
    <location>
        <begin position="280"/>
        <end position="562"/>
    </location>
</feature>
<sequence length="562" mass="57917">MWGQHLLAAFLLLGNAAFCAAKQPAHASRFSDPVSETALSHAPKANEPPVNNLSMGNPEAQLVALVSAATGAIEDDEAGAVISLEVTASQIKGALAAAQKEEAGEASPSGASSSAIRGRKMMLFGVVLLIVGITLSMAASRPRPLARTQTSSMEETLQTTLDLMDKLGVKSASKLAVGCIIAGLVEWFRSIYGNQNNASQSGEGTKPALKGRLLAVLGVAALVASLAFAGIDFSTLDVSELIKVILEFISKAHIGLFMAGGVAFLKSAYEVLEHYKKLQQQQQQQQQGDGVQPLPESQPGSGVEGEGSIAEGNDNQGDNGDNKPSDSPAGESGPADDSTGAAQDEPAAGAEGGEQQDTSNATEDVPDAESGTAPPAEDVNTPEDSKDQEGGEQAGPDQGATEEVPDAGNEAADPVEDVAAPEESTEQEAGEPVKPEEDEAKEEISDAESEPESTGEDVAAPEEVTDKEQEGEQVNPDEGVAKDEVSDAESGTEGASDDEAAPEEETDKEQEGEQVKPDEGVAKDEVSDAETGAESAPEDAGATEGVTEQEPEAGEQWNGRSC</sequence>
<dbReference type="RefSeq" id="XP_013356868.1">
    <property type="nucleotide sequence ID" value="XM_013501414.1"/>
</dbReference>
<accession>U6K8H5</accession>
<keyword evidence="2" id="KW-0812">Transmembrane</keyword>
<feature type="compositionally biased region" description="Acidic residues" evidence="1">
    <location>
        <begin position="413"/>
        <end position="429"/>
    </location>
</feature>
<feature type="compositionally biased region" description="Acidic residues" evidence="1">
    <location>
        <begin position="495"/>
        <end position="508"/>
    </location>
</feature>
<evidence type="ECO:0000256" key="3">
    <source>
        <dbReference type="SAM" id="SignalP"/>
    </source>
</evidence>
<reference evidence="4" key="1">
    <citation type="submission" date="2013-10" db="EMBL/GenBank/DDBJ databases">
        <title>Genomic analysis of the causative agents of coccidiosis in chickens.</title>
        <authorList>
            <person name="Reid A.J."/>
            <person name="Blake D."/>
            <person name="Billington K."/>
            <person name="Browne H."/>
            <person name="Dunn M."/>
            <person name="Hung S."/>
            <person name="Kawahara F."/>
            <person name="Miranda-Saavedra D."/>
            <person name="Mourier T."/>
            <person name="Nagra H."/>
            <person name="Otto T.D."/>
            <person name="Rawlings N."/>
            <person name="Sanchez A."/>
            <person name="Sanders M."/>
            <person name="Subramaniam C."/>
            <person name="Tay Y."/>
            <person name="Dear P."/>
            <person name="Doerig C."/>
            <person name="Gruber A."/>
            <person name="Parkinson J."/>
            <person name="Shirley M."/>
            <person name="Wan K.L."/>
            <person name="Berriman M."/>
            <person name="Tomley F."/>
            <person name="Pain A."/>
        </authorList>
    </citation>
    <scope>NUCLEOTIDE SEQUENCE [LARGE SCALE GENOMIC DNA]</scope>
    <source>
        <strain evidence="4">Houghton</strain>
    </source>
</reference>
<evidence type="ECO:0000313" key="4">
    <source>
        <dbReference type="EMBL" id="CDJ34305.1"/>
    </source>
</evidence>
<name>U6K8H5_9EIME</name>
<evidence type="ECO:0000256" key="2">
    <source>
        <dbReference type="SAM" id="Phobius"/>
    </source>
</evidence>
<gene>
    <name evidence="4" type="ORF">EMH_0019700</name>
</gene>
<keyword evidence="2" id="KW-0472">Membrane</keyword>
<proteinExistence type="predicted"/>
<feature type="compositionally biased region" description="Basic and acidic residues" evidence="1">
    <location>
        <begin position="509"/>
        <end position="526"/>
    </location>
</feature>
<dbReference type="AlphaFoldDB" id="U6K8H5"/>
<keyword evidence="2" id="KW-1133">Transmembrane helix</keyword>
<keyword evidence="3" id="KW-0732">Signal</keyword>
<evidence type="ECO:0000256" key="1">
    <source>
        <dbReference type="SAM" id="MobiDB-lite"/>
    </source>
</evidence>
<dbReference type="Proteomes" id="UP000030744">
    <property type="component" value="Unassembled WGS sequence"/>
</dbReference>